<feature type="region of interest" description="Disordered" evidence="1">
    <location>
        <begin position="1"/>
        <end position="35"/>
    </location>
</feature>
<accession>A0A6A6V3T3</accession>
<gene>
    <name evidence="2" type="ORF">M011DRAFT_461045</name>
</gene>
<evidence type="ECO:0000313" key="2">
    <source>
        <dbReference type="EMBL" id="KAF2744250.1"/>
    </source>
</evidence>
<feature type="compositionally biased region" description="Basic and acidic residues" evidence="1">
    <location>
        <begin position="1"/>
        <end position="11"/>
    </location>
</feature>
<organism evidence="2 3">
    <name type="scientific">Sporormia fimetaria CBS 119925</name>
    <dbReference type="NCBI Taxonomy" id="1340428"/>
    <lineage>
        <taxon>Eukaryota</taxon>
        <taxon>Fungi</taxon>
        <taxon>Dikarya</taxon>
        <taxon>Ascomycota</taxon>
        <taxon>Pezizomycotina</taxon>
        <taxon>Dothideomycetes</taxon>
        <taxon>Pleosporomycetidae</taxon>
        <taxon>Pleosporales</taxon>
        <taxon>Sporormiaceae</taxon>
        <taxon>Sporormia</taxon>
    </lineage>
</organism>
<sequence length="392" mass="42415">MGAVDGQEHRASRCGGVSGECRGAEGGPGTGQGSRTWRWWRWMDQVSIFFNTGATVGDPSINVGTGPCDDGKGLQMTVAEGGTSANATVSRSRRSCAIAVWIRSHVVDAAIRKGRTGFAGAGILRGAPRVPRVVPGCFLGRPTRNDGAHYCGCSHLTTQRLIAKPRERPGGAATHKDEHSVEPHLVCCSLPAATALCRPVAAGNPWNKPPHCLAPGQQMHGSGHTRPTIDDGPLNPNPEARVPRAYHGEVKQAQSVGKVTERRRRRQIDEARHRTCPPCLVIILTSDGVQQRPCIRRTRDRSPWNIKLKTVYLRQLRHIVKCISDTALAQDIYDTSQTFLKRPEAFTSLAAAGATIFASSLRLQSSQNVEDRIISQVAYRGQSEGPTMTSST</sequence>
<proteinExistence type="predicted"/>
<keyword evidence="3" id="KW-1185">Reference proteome</keyword>
<dbReference type="AlphaFoldDB" id="A0A6A6V3T3"/>
<evidence type="ECO:0000256" key="1">
    <source>
        <dbReference type="SAM" id="MobiDB-lite"/>
    </source>
</evidence>
<protein>
    <submittedName>
        <fullName evidence="2">Uncharacterized protein</fullName>
    </submittedName>
</protein>
<dbReference type="EMBL" id="MU006590">
    <property type="protein sequence ID" value="KAF2744250.1"/>
    <property type="molecule type" value="Genomic_DNA"/>
</dbReference>
<name>A0A6A6V3T3_9PLEO</name>
<reference evidence="2" key="1">
    <citation type="journal article" date="2020" name="Stud. Mycol.">
        <title>101 Dothideomycetes genomes: a test case for predicting lifestyles and emergence of pathogens.</title>
        <authorList>
            <person name="Haridas S."/>
            <person name="Albert R."/>
            <person name="Binder M."/>
            <person name="Bloem J."/>
            <person name="Labutti K."/>
            <person name="Salamov A."/>
            <person name="Andreopoulos B."/>
            <person name="Baker S."/>
            <person name="Barry K."/>
            <person name="Bills G."/>
            <person name="Bluhm B."/>
            <person name="Cannon C."/>
            <person name="Castanera R."/>
            <person name="Culley D."/>
            <person name="Daum C."/>
            <person name="Ezra D."/>
            <person name="Gonzalez J."/>
            <person name="Henrissat B."/>
            <person name="Kuo A."/>
            <person name="Liang C."/>
            <person name="Lipzen A."/>
            <person name="Lutzoni F."/>
            <person name="Magnuson J."/>
            <person name="Mondo S."/>
            <person name="Nolan M."/>
            <person name="Ohm R."/>
            <person name="Pangilinan J."/>
            <person name="Park H.-J."/>
            <person name="Ramirez L."/>
            <person name="Alfaro M."/>
            <person name="Sun H."/>
            <person name="Tritt A."/>
            <person name="Yoshinaga Y."/>
            <person name="Zwiers L.-H."/>
            <person name="Turgeon B."/>
            <person name="Goodwin S."/>
            <person name="Spatafora J."/>
            <person name="Crous P."/>
            <person name="Grigoriev I."/>
        </authorList>
    </citation>
    <scope>NUCLEOTIDE SEQUENCE</scope>
    <source>
        <strain evidence="2">CBS 119925</strain>
    </source>
</reference>
<evidence type="ECO:0000313" key="3">
    <source>
        <dbReference type="Proteomes" id="UP000799440"/>
    </source>
</evidence>
<dbReference type="Proteomes" id="UP000799440">
    <property type="component" value="Unassembled WGS sequence"/>
</dbReference>